<feature type="signal peptide" evidence="1">
    <location>
        <begin position="1"/>
        <end position="20"/>
    </location>
</feature>
<dbReference type="EMBL" id="JACRTA010000003">
    <property type="protein sequence ID" value="MBC8568956.1"/>
    <property type="molecule type" value="Genomic_DNA"/>
</dbReference>
<feature type="chain" id="PRO_5039256172" description="GLUG domain-containing protein" evidence="1">
    <location>
        <begin position="21"/>
        <end position="525"/>
    </location>
</feature>
<keyword evidence="1" id="KW-0732">Signal</keyword>
<comment type="caution">
    <text evidence="2">The sequence shown here is derived from an EMBL/GenBank/DDBJ whole genome shotgun (WGS) entry which is preliminary data.</text>
</comment>
<evidence type="ECO:0000256" key="1">
    <source>
        <dbReference type="SAM" id="SignalP"/>
    </source>
</evidence>
<sequence>MKRLVILSATVIFAASSLAAAPVSFAQLRTSKNMGNHINSYFDEEEGEDQQKKYTEKDTSWFDYLDPQDTYEISTEGELIGLASLVNENQTDRWKPTRIENFEGVTFILKNDIELTSEWTPIGTGSASYFAGTFDGNGHTISGLDVDIDAGPAGLFGYLVGEVKDLTVEGKISSGDGNCGGVAGLLNSAGQIIGCTSNVEISAKDKTGGIAGYSDGGTIELCVNLGKVSGTYKVGGIVGENWGGTVNQCGNRGEINSSKRGVATYGTGGVAGRSVSAEAKVTQSFNQGKISSDTEATGGVVGYTNASGATIKDCYNTGEITIKNKNNAKKISKSYAGGIVGIVGATRVNVKNCYNSASALNADVSGGVVGYYINESYNSEELKYLNNNYYSNGKFKAGIGMIHNENDRNISKAAIGISDRSFNSLVSSLTTAYKDDLGIYGNNGYPVLEWQEPISDDEKVYMDSISKDIQKALDKYLMKNAETSHYGQTIINFFSPANYTNDAMILYNENKEDSKDKNKNTKEEH</sequence>
<gene>
    <name evidence="2" type="ORF">H8692_09325</name>
</gene>
<proteinExistence type="predicted"/>
<name>A0A926EB89_9FIRM</name>
<dbReference type="Proteomes" id="UP000610862">
    <property type="component" value="Unassembled WGS sequence"/>
</dbReference>
<evidence type="ECO:0000313" key="3">
    <source>
        <dbReference type="Proteomes" id="UP000610862"/>
    </source>
</evidence>
<dbReference type="AlphaFoldDB" id="A0A926EB89"/>
<reference evidence="2" key="1">
    <citation type="submission" date="2020-08" db="EMBL/GenBank/DDBJ databases">
        <title>Genome public.</title>
        <authorList>
            <person name="Liu C."/>
            <person name="Sun Q."/>
        </authorList>
    </citation>
    <scope>NUCLEOTIDE SEQUENCE</scope>
    <source>
        <strain evidence="2">NSJ-24</strain>
    </source>
</reference>
<keyword evidence="3" id="KW-1185">Reference proteome</keyword>
<protein>
    <recommendedName>
        <fullName evidence="4">GLUG domain-containing protein</fullName>
    </recommendedName>
</protein>
<organism evidence="2 3">
    <name type="scientific">Lentihominibacter hominis</name>
    <dbReference type="NCBI Taxonomy" id="2763645"/>
    <lineage>
        <taxon>Bacteria</taxon>
        <taxon>Bacillati</taxon>
        <taxon>Bacillota</taxon>
        <taxon>Clostridia</taxon>
        <taxon>Peptostreptococcales</taxon>
        <taxon>Anaerovoracaceae</taxon>
        <taxon>Lentihominibacter</taxon>
    </lineage>
</organism>
<accession>A0A926EB89</accession>
<dbReference type="RefSeq" id="WP_187525555.1">
    <property type="nucleotide sequence ID" value="NZ_JACRTA010000003.1"/>
</dbReference>
<evidence type="ECO:0008006" key="4">
    <source>
        <dbReference type="Google" id="ProtNLM"/>
    </source>
</evidence>
<evidence type="ECO:0000313" key="2">
    <source>
        <dbReference type="EMBL" id="MBC8568956.1"/>
    </source>
</evidence>
<dbReference type="Gene3D" id="2.160.20.110">
    <property type="match status" value="1"/>
</dbReference>